<feature type="transmembrane region" description="Helical" evidence="3">
    <location>
        <begin position="92"/>
        <end position="110"/>
    </location>
</feature>
<keyword evidence="3" id="KW-0812">Transmembrane</keyword>
<gene>
    <name evidence="5" type="ORF">THAPSDRAFT_22731</name>
</gene>
<accession>B8C2W0</accession>
<organism evidence="5 6">
    <name type="scientific">Thalassiosira pseudonana</name>
    <name type="common">Marine diatom</name>
    <name type="synonym">Cyclotella nana</name>
    <dbReference type="NCBI Taxonomy" id="35128"/>
    <lineage>
        <taxon>Eukaryota</taxon>
        <taxon>Sar</taxon>
        <taxon>Stramenopiles</taxon>
        <taxon>Ochrophyta</taxon>
        <taxon>Bacillariophyta</taxon>
        <taxon>Coscinodiscophyceae</taxon>
        <taxon>Thalassiosirophycidae</taxon>
        <taxon>Thalassiosirales</taxon>
        <taxon>Thalassiosiraceae</taxon>
        <taxon>Thalassiosira</taxon>
    </lineage>
</organism>
<dbReference type="STRING" id="35128.B8C2W0"/>
<dbReference type="KEGG" id="tps:THAPSDRAFT_22731"/>
<feature type="compositionally biased region" description="Basic residues" evidence="2">
    <location>
        <begin position="1"/>
        <end position="11"/>
    </location>
</feature>
<evidence type="ECO:0000256" key="3">
    <source>
        <dbReference type="SAM" id="Phobius"/>
    </source>
</evidence>
<feature type="compositionally biased region" description="Acidic residues" evidence="2">
    <location>
        <begin position="330"/>
        <end position="340"/>
    </location>
</feature>
<dbReference type="PANTHER" id="PTHR22765">
    <property type="entry name" value="RING FINGER AND PROTEASE ASSOCIATED DOMAIN-CONTAINING"/>
    <property type="match status" value="1"/>
</dbReference>
<feature type="domain" description="RING-type" evidence="4">
    <location>
        <begin position="238"/>
        <end position="286"/>
    </location>
</feature>
<keyword evidence="1" id="KW-0479">Metal-binding</keyword>
<keyword evidence="1" id="KW-0863">Zinc-finger</keyword>
<dbReference type="HOGENOM" id="CLU_641747_0_0_1"/>
<keyword evidence="6" id="KW-1185">Reference proteome</keyword>
<evidence type="ECO:0000313" key="5">
    <source>
        <dbReference type="EMBL" id="EED92453.1"/>
    </source>
</evidence>
<reference evidence="5 6" key="1">
    <citation type="journal article" date="2004" name="Science">
        <title>The genome of the diatom Thalassiosira pseudonana: ecology, evolution, and metabolism.</title>
        <authorList>
            <person name="Armbrust E.V."/>
            <person name="Berges J.A."/>
            <person name="Bowler C."/>
            <person name="Green B.R."/>
            <person name="Martinez D."/>
            <person name="Putnam N.H."/>
            <person name="Zhou S."/>
            <person name="Allen A.E."/>
            <person name="Apt K.E."/>
            <person name="Bechner M."/>
            <person name="Brzezinski M.A."/>
            <person name="Chaal B.K."/>
            <person name="Chiovitti A."/>
            <person name="Davis A.K."/>
            <person name="Demarest M.S."/>
            <person name="Detter J.C."/>
            <person name="Glavina T."/>
            <person name="Goodstein D."/>
            <person name="Hadi M.Z."/>
            <person name="Hellsten U."/>
            <person name="Hildebrand M."/>
            <person name="Jenkins B.D."/>
            <person name="Jurka J."/>
            <person name="Kapitonov V.V."/>
            <person name="Kroger N."/>
            <person name="Lau W.W."/>
            <person name="Lane T.W."/>
            <person name="Larimer F.W."/>
            <person name="Lippmeier J.C."/>
            <person name="Lucas S."/>
            <person name="Medina M."/>
            <person name="Montsant A."/>
            <person name="Obornik M."/>
            <person name="Parker M.S."/>
            <person name="Palenik B."/>
            <person name="Pazour G.J."/>
            <person name="Richardson P.M."/>
            <person name="Rynearson T.A."/>
            <person name="Saito M.A."/>
            <person name="Schwartz D.C."/>
            <person name="Thamatrakoln K."/>
            <person name="Valentin K."/>
            <person name="Vardi A."/>
            <person name="Wilkerson F.P."/>
            <person name="Rokhsar D.S."/>
        </authorList>
    </citation>
    <scope>NUCLEOTIDE SEQUENCE [LARGE SCALE GENOMIC DNA]</scope>
    <source>
        <strain evidence="5 6">CCMP1335</strain>
    </source>
</reference>
<dbReference type="InterPro" id="IPR013083">
    <property type="entry name" value="Znf_RING/FYVE/PHD"/>
</dbReference>
<feature type="region of interest" description="Disordered" evidence="2">
    <location>
        <begin position="1"/>
        <end position="30"/>
    </location>
</feature>
<evidence type="ECO:0000259" key="4">
    <source>
        <dbReference type="PROSITE" id="PS50089"/>
    </source>
</evidence>
<dbReference type="AlphaFoldDB" id="B8C2W0"/>
<evidence type="ECO:0000256" key="1">
    <source>
        <dbReference type="PROSITE-ProRule" id="PRU00175"/>
    </source>
</evidence>
<dbReference type="GO" id="GO:0006511">
    <property type="term" value="P:ubiquitin-dependent protein catabolic process"/>
    <property type="evidence" value="ECO:0000318"/>
    <property type="project" value="GO_Central"/>
</dbReference>
<dbReference type="PROSITE" id="PS50089">
    <property type="entry name" value="ZF_RING_2"/>
    <property type="match status" value="1"/>
</dbReference>
<feature type="compositionally biased region" description="Basic and acidic residues" evidence="2">
    <location>
        <begin position="137"/>
        <end position="151"/>
    </location>
</feature>
<dbReference type="PaxDb" id="35128-Thaps22731"/>
<dbReference type="GeneID" id="7453167"/>
<dbReference type="InterPro" id="IPR051826">
    <property type="entry name" value="E3_ubiquitin-ligase_domain"/>
</dbReference>
<protein>
    <recommendedName>
        <fullName evidence="4">RING-type domain-containing protein</fullName>
    </recommendedName>
</protein>
<dbReference type="GO" id="GO:0061630">
    <property type="term" value="F:ubiquitin protein ligase activity"/>
    <property type="evidence" value="ECO:0000318"/>
    <property type="project" value="GO_Central"/>
</dbReference>
<dbReference type="EMBL" id="CM000642">
    <property type="protein sequence ID" value="EED92453.1"/>
    <property type="molecule type" value="Genomic_DNA"/>
</dbReference>
<dbReference type="RefSeq" id="XP_002290701.1">
    <property type="nucleotide sequence ID" value="XM_002290665.1"/>
</dbReference>
<name>B8C2W0_THAPS</name>
<dbReference type="InterPro" id="IPR001841">
    <property type="entry name" value="Znf_RING"/>
</dbReference>
<evidence type="ECO:0000256" key="2">
    <source>
        <dbReference type="SAM" id="MobiDB-lite"/>
    </source>
</evidence>
<dbReference type="PANTHER" id="PTHR22765:SF411">
    <property type="entry name" value="OS02G0248440 PROTEIN"/>
    <property type="match status" value="1"/>
</dbReference>
<keyword evidence="3" id="KW-1133">Transmembrane helix</keyword>
<dbReference type="FunFam" id="3.30.40.10:FF:001290">
    <property type="entry name" value="Uncharacterized protein"/>
    <property type="match status" value="1"/>
</dbReference>
<reference evidence="5 6" key="2">
    <citation type="journal article" date="2008" name="Nature">
        <title>The Phaeodactylum genome reveals the evolutionary history of diatom genomes.</title>
        <authorList>
            <person name="Bowler C."/>
            <person name="Allen A.E."/>
            <person name="Badger J.H."/>
            <person name="Grimwood J."/>
            <person name="Jabbari K."/>
            <person name="Kuo A."/>
            <person name="Maheswari U."/>
            <person name="Martens C."/>
            <person name="Maumus F."/>
            <person name="Otillar R.P."/>
            <person name="Rayko E."/>
            <person name="Salamov A."/>
            <person name="Vandepoele K."/>
            <person name="Beszteri B."/>
            <person name="Gruber A."/>
            <person name="Heijde M."/>
            <person name="Katinka M."/>
            <person name="Mock T."/>
            <person name="Valentin K."/>
            <person name="Verret F."/>
            <person name="Berges J.A."/>
            <person name="Brownlee C."/>
            <person name="Cadoret J.P."/>
            <person name="Chiovitti A."/>
            <person name="Choi C.J."/>
            <person name="Coesel S."/>
            <person name="De Martino A."/>
            <person name="Detter J.C."/>
            <person name="Durkin C."/>
            <person name="Falciatore A."/>
            <person name="Fournet J."/>
            <person name="Haruta M."/>
            <person name="Huysman M.J."/>
            <person name="Jenkins B.D."/>
            <person name="Jiroutova K."/>
            <person name="Jorgensen R.E."/>
            <person name="Joubert Y."/>
            <person name="Kaplan A."/>
            <person name="Kroger N."/>
            <person name="Kroth P.G."/>
            <person name="La Roche J."/>
            <person name="Lindquist E."/>
            <person name="Lommer M."/>
            <person name="Martin-Jezequel V."/>
            <person name="Lopez P.J."/>
            <person name="Lucas S."/>
            <person name="Mangogna M."/>
            <person name="McGinnis K."/>
            <person name="Medlin L.K."/>
            <person name="Montsant A."/>
            <person name="Oudot-Le Secq M.P."/>
            <person name="Napoli C."/>
            <person name="Obornik M."/>
            <person name="Parker M.S."/>
            <person name="Petit J.L."/>
            <person name="Porcel B.M."/>
            <person name="Poulsen N."/>
            <person name="Robison M."/>
            <person name="Rychlewski L."/>
            <person name="Rynearson T.A."/>
            <person name="Schmutz J."/>
            <person name="Shapiro H."/>
            <person name="Siaut M."/>
            <person name="Stanley M."/>
            <person name="Sussman M.R."/>
            <person name="Taylor A.R."/>
            <person name="Vardi A."/>
            <person name="von Dassow P."/>
            <person name="Vyverman W."/>
            <person name="Willis A."/>
            <person name="Wyrwicz L.S."/>
            <person name="Rokhsar D.S."/>
            <person name="Weissenbach J."/>
            <person name="Armbrust E.V."/>
            <person name="Green B.R."/>
            <person name="Van de Peer Y."/>
            <person name="Grigoriev I.V."/>
        </authorList>
    </citation>
    <scope>NUCLEOTIDE SEQUENCE [LARGE SCALE GENOMIC DNA]</scope>
    <source>
        <strain evidence="5 6">CCMP1335</strain>
    </source>
</reference>
<dbReference type="Proteomes" id="UP000001449">
    <property type="component" value="Chromosome 5"/>
</dbReference>
<feature type="compositionally biased region" description="Polar residues" evidence="2">
    <location>
        <begin position="17"/>
        <end position="30"/>
    </location>
</feature>
<dbReference type="eggNOG" id="ENOG502T2QP">
    <property type="taxonomic scope" value="Eukaryota"/>
</dbReference>
<evidence type="ECO:0000313" key="6">
    <source>
        <dbReference type="Proteomes" id="UP000001449"/>
    </source>
</evidence>
<keyword evidence="1" id="KW-0862">Zinc</keyword>
<dbReference type="Pfam" id="PF13639">
    <property type="entry name" value="zf-RING_2"/>
    <property type="match status" value="1"/>
</dbReference>
<dbReference type="InParanoid" id="B8C2W0"/>
<dbReference type="SMART" id="SM00184">
    <property type="entry name" value="RING"/>
    <property type="match status" value="1"/>
</dbReference>
<dbReference type="SUPFAM" id="SSF57850">
    <property type="entry name" value="RING/U-box"/>
    <property type="match status" value="1"/>
</dbReference>
<dbReference type="Gene3D" id="3.30.40.10">
    <property type="entry name" value="Zinc/RING finger domain, C3HC4 (zinc finger)"/>
    <property type="match status" value="1"/>
</dbReference>
<dbReference type="GO" id="GO:0008270">
    <property type="term" value="F:zinc ion binding"/>
    <property type="evidence" value="ECO:0007669"/>
    <property type="project" value="UniProtKB-KW"/>
</dbReference>
<sequence>MVYHRNRHSRRDRGDGNNVNESPSQSTYTDWSAIPGLSVRDHKPASYDSDNHWSYIQGLSREQSSSADTSSNTSRNISTDSDEMFHWSGDKIALAVIIPTVLIVLIGIAFRHCYVANKRHAELYERRQSIRAAQRAQTREERREADRKRKERVKDVEAALVSSTASKCKCKKHSSRKKTWSLDFTMHTNNTEEMSISSSSDIENQVLEEDTKFSETINNALSASDKDISEVEAFAQLCAICLEPYAAGKEKVSWSKHQVCTHAFHKKCIESWLNESTRDGSCPCCRGPYLKQKVLEEIVEVEENVQSLGVESGDAGEDTGETTTTSEESNNNDDDEEDVGSGDNVSTATDEDTTAATMIEEQGSATTTATTAKEPEFSSFCIIHGLIKDEKLSTDNDINSIDEYHACRKLKRGAEVIGGVGTEGWEQG</sequence>
<feature type="region of interest" description="Disordered" evidence="2">
    <location>
        <begin position="306"/>
        <end position="356"/>
    </location>
</feature>
<keyword evidence="3" id="KW-0472">Membrane</keyword>
<feature type="region of interest" description="Disordered" evidence="2">
    <location>
        <begin position="129"/>
        <end position="151"/>
    </location>
</feature>
<proteinExistence type="predicted"/>